<dbReference type="Proteomes" id="UP000179003">
    <property type="component" value="Unassembled WGS sequence"/>
</dbReference>
<dbReference type="STRING" id="1797582.A2442_03875"/>
<feature type="region of interest" description="Disordered" evidence="1">
    <location>
        <begin position="151"/>
        <end position="170"/>
    </location>
</feature>
<evidence type="ECO:0000256" key="1">
    <source>
        <dbReference type="SAM" id="MobiDB-lite"/>
    </source>
</evidence>
<accession>A0A1F5EK06</accession>
<feature type="compositionally biased region" description="Gly residues" evidence="1">
    <location>
        <begin position="161"/>
        <end position="170"/>
    </location>
</feature>
<gene>
    <name evidence="2" type="ORF">A2442_03875</name>
</gene>
<dbReference type="AlphaFoldDB" id="A0A1F5EK06"/>
<name>A0A1F5EK06_9BACT</name>
<sequence>MKINKISIIVFALSLIIVGAGVTSAYGGLGTGKPELTDEQKATLEQMHDLRMSGDTEGAKVLAEEAGFPQMGFRGERRCQFTNEHREDAEEAVENNDYNAFLTAVVGSPMEDVITPEIFAKMVEAHSLREAGDIEGAREIMQGLGIGKGEGQKLWGERQGRGMGRGHWNK</sequence>
<organism evidence="2 3">
    <name type="scientific">Candidatus Campbellbacteria bacterium RIFOXYC2_FULL_35_25</name>
    <dbReference type="NCBI Taxonomy" id="1797582"/>
    <lineage>
        <taxon>Bacteria</taxon>
        <taxon>Candidatus Campbelliibacteriota</taxon>
    </lineage>
</organism>
<protein>
    <submittedName>
        <fullName evidence="2">Uncharacterized protein</fullName>
    </submittedName>
</protein>
<evidence type="ECO:0000313" key="3">
    <source>
        <dbReference type="Proteomes" id="UP000179003"/>
    </source>
</evidence>
<proteinExistence type="predicted"/>
<evidence type="ECO:0000313" key="2">
    <source>
        <dbReference type="EMBL" id="OGD67683.1"/>
    </source>
</evidence>
<reference evidence="2 3" key="1">
    <citation type="journal article" date="2016" name="Nat. Commun.">
        <title>Thousands of microbial genomes shed light on interconnected biogeochemical processes in an aquifer system.</title>
        <authorList>
            <person name="Anantharaman K."/>
            <person name="Brown C.T."/>
            <person name="Hug L.A."/>
            <person name="Sharon I."/>
            <person name="Castelle C.J."/>
            <person name="Probst A.J."/>
            <person name="Thomas B.C."/>
            <person name="Singh A."/>
            <person name="Wilkins M.J."/>
            <person name="Karaoz U."/>
            <person name="Brodie E.L."/>
            <person name="Williams K.H."/>
            <person name="Hubbard S.S."/>
            <person name="Banfield J.F."/>
        </authorList>
    </citation>
    <scope>NUCLEOTIDE SEQUENCE [LARGE SCALE GENOMIC DNA]</scope>
</reference>
<comment type="caution">
    <text evidence="2">The sequence shown here is derived from an EMBL/GenBank/DDBJ whole genome shotgun (WGS) entry which is preliminary data.</text>
</comment>
<dbReference type="EMBL" id="MFAE01000002">
    <property type="protein sequence ID" value="OGD67683.1"/>
    <property type="molecule type" value="Genomic_DNA"/>
</dbReference>